<keyword evidence="3" id="KW-0268">Exocytosis</keyword>
<dbReference type="FunFam" id="2.60.40.150:FF:000006">
    <property type="entry name" value="Synaptotagmin-like 5, isoform CRA_a"/>
    <property type="match status" value="1"/>
</dbReference>
<dbReference type="Gene3D" id="6.10.250.3000">
    <property type="match status" value="1"/>
</dbReference>
<feature type="region of interest" description="Disordered" evidence="7">
    <location>
        <begin position="722"/>
        <end position="754"/>
    </location>
</feature>
<evidence type="ECO:0000256" key="6">
    <source>
        <dbReference type="ARBA" id="ARBA00072164"/>
    </source>
</evidence>
<dbReference type="GO" id="GO:0006886">
    <property type="term" value="P:intracellular protein transport"/>
    <property type="evidence" value="ECO:0007669"/>
    <property type="project" value="InterPro"/>
</dbReference>
<feature type="compositionally biased region" description="Low complexity" evidence="7">
    <location>
        <begin position="461"/>
        <end position="471"/>
    </location>
</feature>
<feature type="region of interest" description="Disordered" evidence="7">
    <location>
        <begin position="1413"/>
        <end position="1552"/>
    </location>
</feature>
<feature type="compositionally biased region" description="Low complexity" evidence="7">
    <location>
        <begin position="98"/>
        <end position="113"/>
    </location>
</feature>
<dbReference type="PROSITE" id="PS50004">
    <property type="entry name" value="C2"/>
    <property type="match status" value="2"/>
</dbReference>
<evidence type="ECO:0000313" key="11">
    <source>
        <dbReference type="Proteomes" id="UP000585614"/>
    </source>
</evidence>
<evidence type="ECO:0000256" key="7">
    <source>
        <dbReference type="SAM" id="MobiDB-lite"/>
    </source>
</evidence>
<feature type="compositionally biased region" description="Low complexity" evidence="7">
    <location>
        <begin position="1541"/>
        <end position="1552"/>
    </location>
</feature>
<evidence type="ECO:0000256" key="5">
    <source>
        <dbReference type="ARBA" id="ARBA00023136"/>
    </source>
</evidence>
<feature type="compositionally biased region" description="Polar residues" evidence="7">
    <location>
        <begin position="114"/>
        <end position="128"/>
    </location>
</feature>
<feature type="compositionally biased region" description="Basic and acidic residues" evidence="7">
    <location>
        <begin position="259"/>
        <end position="271"/>
    </location>
</feature>
<comment type="subcellular location">
    <subcellularLocation>
        <location evidence="1">Cell membrane</location>
    </subcellularLocation>
</comment>
<feature type="compositionally biased region" description="Basic and acidic residues" evidence="7">
    <location>
        <begin position="167"/>
        <end position="179"/>
    </location>
</feature>
<evidence type="ECO:0000259" key="8">
    <source>
        <dbReference type="PROSITE" id="PS50004"/>
    </source>
</evidence>
<feature type="compositionally biased region" description="Basic and acidic residues" evidence="7">
    <location>
        <begin position="733"/>
        <end position="754"/>
    </location>
</feature>
<feature type="compositionally biased region" description="Polar residues" evidence="7">
    <location>
        <begin position="1187"/>
        <end position="1204"/>
    </location>
</feature>
<feature type="compositionally biased region" description="Polar residues" evidence="7">
    <location>
        <begin position="147"/>
        <end position="157"/>
    </location>
</feature>
<dbReference type="GO" id="GO:0005886">
    <property type="term" value="C:plasma membrane"/>
    <property type="evidence" value="ECO:0007669"/>
    <property type="project" value="UniProtKB-SubCell"/>
</dbReference>
<keyword evidence="2" id="KW-1003">Cell membrane</keyword>
<dbReference type="Proteomes" id="UP000585614">
    <property type="component" value="Unassembled WGS sequence"/>
</dbReference>
<keyword evidence="4" id="KW-0677">Repeat</keyword>
<evidence type="ECO:0000256" key="3">
    <source>
        <dbReference type="ARBA" id="ARBA00022483"/>
    </source>
</evidence>
<reference evidence="10 11" key="1">
    <citation type="journal article" date="2020" name="Nature">
        <title>Six reference-quality genomes reveal evolution of bat adaptations.</title>
        <authorList>
            <person name="Jebb D."/>
            <person name="Huang Z."/>
            <person name="Pippel M."/>
            <person name="Hughes G.M."/>
            <person name="Lavrichenko K."/>
            <person name="Devanna P."/>
            <person name="Winkler S."/>
            <person name="Jermiin L.S."/>
            <person name="Skirmuntt E.C."/>
            <person name="Katzourakis A."/>
            <person name="Burkitt-Gray L."/>
            <person name="Ray D.A."/>
            <person name="Sullivan K.A.M."/>
            <person name="Roscito J.G."/>
            <person name="Kirilenko B.M."/>
            <person name="Davalos L.M."/>
            <person name="Corthals A.P."/>
            <person name="Power M.L."/>
            <person name="Jones G."/>
            <person name="Ransome R.D."/>
            <person name="Dechmann D.K.N."/>
            <person name="Locatelli A.G."/>
            <person name="Puechmaille S.J."/>
            <person name="Fedrigo O."/>
            <person name="Jarvis E.D."/>
            <person name="Hiller M."/>
            <person name="Vernes S.C."/>
            <person name="Myers E.W."/>
            <person name="Teeling E.C."/>
        </authorList>
    </citation>
    <scope>NUCLEOTIDE SEQUENCE [LARGE SCALE GENOMIC DNA]</scope>
    <source>
        <strain evidence="10">MRhiFer1</strain>
        <tissue evidence="10">Lung</tissue>
    </source>
</reference>
<dbReference type="SUPFAM" id="SSF49562">
    <property type="entry name" value="C2 domain (Calcium/lipid-binding domain, CaLB)"/>
    <property type="match status" value="2"/>
</dbReference>
<feature type="compositionally biased region" description="Basic and acidic residues" evidence="7">
    <location>
        <begin position="280"/>
        <end position="292"/>
    </location>
</feature>
<evidence type="ECO:0000256" key="4">
    <source>
        <dbReference type="ARBA" id="ARBA00022737"/>
    </source>
</evidence>
<evidence type="ECO:0000259" key="9">
    <source>
        <dbReference type="PROSITE" id="PS50916"/>
    </source>
</evidence>
<dbReference type="GO" id="GO:0006887">
    <property type="term" value="P:exocytosis"/>
    <property type="evidence" value="ECO:0007669"/>
    <property type="project" value="UniProtKB-KW"/>
</dbReference>
<dbReference type="SMART" id="SM00239">
    <property type="entry name" value="C2"/>
    <property type="match status" value="2"/>
</dbReference>
<dbReference type="PANTHER" id="PTHR45716">
    <property type="entry name" value="BITESIZE, ISOFORM I"/>
    <property type="match status" value="1"/>
</dbReference>
<feature type="domain" description="C2" evidence="8">
    <location>
        <begin position="1576"/>
        <end position="1701"/>
    </location>
</feature>
<gene>
    <name evidence="10" type="ORF">mRhiFer1_016494</name>
</gene>
<organism evidence="10 11">
    <name type="scientific">Rhinolophus ferrumequinum</name>
    <name type="common">Greater horseshoe bat</name>
    <dbReference type="NCBI Taxonomy" id="59479"/>
    <lineage>
        <taxon>Eukaryota</taxon>
        <taxon>Metazoa</taxon>
        <taxon>Chordata</taxon>
        <taxon>Craniata</taxon>
        <taxon>Vertebrata</taxon>
        <taxon>Euteleostomi</taxon>
        <taxon>Mammalia</taxon>
        <taxon>Eutheria</taxon>
        <taxon>Laurasiatheria</taxon>
        <taxon>Chiroptera</taxon>
        <taxon>Yinpterochiroptera</taxon>
        <taxon>Rhinolophoidea</taxon>
        <taxon>Rhinolophidae</taxon>
        <taxon>Rhinolophinae</taxon>
        <taxon>Rhinolophus</taxon>
    </lineage>
</organism>
<feature type="region of interest" description="Disordered" evidence="7">
    <location>
        <begin position="1028"/>
        <end position="1057"/>
    </location>
</feature>
<dbReference type="CDD" id="cd04020">
    <property type="entry name" value="C2B_SLP_1-2-3-4"/>
    <property type="match status" value="1"/>
</dbReference>
<dbReference type="GO" id="GO:0031267">
    <property type="term" value="F:small GTPase binding"/>
    <property type="evidence" value="ECO:0007669"/>
    <property type="project" value="InterPro"/>
</dbReference>
<name>A0A7J7WAG4_RHIFE</name>
<dbReference type="Gene3D" id="2.60.40.150">
    <property type="entry name" value="C2 domain"/>
    <property type="match status" value="2"/>
</dbReference>
<keyword evidence="5" id="KW-0472">Membrane</keyword>
<feature type="region of interest" description="Disordered" evidence="7">
    <location>
        <begin position="1185"/>
        <end position="1215"/>
    </location>
</feature>
<feature type="compositionally biased region" description="Polar residues" evidence="7">
    <location>
        <begin position="1489"/>
        <end position="1499"/>
    </location>
</feature>
<feature type="compositionally biased region" description="Basic and acidic residues" evidence="7">
    <location>
        <begin position="1463"/>
        <end position="1481"/>
    </location>
</feature>
<feature type="domain" description="C2" evidence="8">
    <location>
        <begin position="1716"/>
        <end position="1845"/>
    </location>
</feature>
<feature type="compositionally biased region" description="Polar residues" evidence="7">
    <location>
        <begin position="226"/>
        <end position="237"/>
    </location>
</feature>
<sequence>MLDLSFLTEEEQEAIMTVLQRDAALKRVEEERVRHLPEKIKDDQQLKNMSGQWFYEAKAKRHRDKIHGTDIIRASMRKKRLQVAELTGVVEEPEEDVAPASPSSSVVNSASSVIGMSQENSRKSSVSPAKQRKNPFNISKLPEDHLSQQTKNEQSKNGRAGFFQTSKEGELSESKEKSSILDISSQKLEKPKQTFPDPGSESQIKAPIPKARTMIYKSRDLKQEDNQSFPRQRTDSLNARAAPRGILKRNSSSSSTDSETVRWHQNFEPKSKIVSPGLTIHERISEKEHSLEDDSSSNSPEPLKHVRFSAVKDELPLSPRLIHGREVGEFGVLESDRLKDGTQDVGDMDEFGKEPKPSQYRKSLPLRQSASGPSATKNGTHQPTTSDSFPINGHPSPSEVLPARPQSIENSPTVSEHKAKSSELSRLESELSKSPADELSRVEPEPSQVPDCSSRDHQQGKPPLLKALKAKTSSRSGPYATEIRKTTDDSISKVLDWFNRSSHSDDNKSSLQHPRRIEPKEKTDSKSQIATALVTDDTNLNENGSKALLSTKVELTPMGSDSTFQVAGNMLPSGNCQDNVNIKPKSINLSQQGKEGPGILHPFEIYSPNQGSKTVDYSQTSKNIEGNGVPPPTSNYSYGALEGSDAADQVFCNSKDAGSLGEEEPKVHVYEKNNGNSEVNFDSSKIVKELGLKDNLRTERESKGGATFIEKASSEPENIELLPGAANNKSAWKKPEDQLQEKASEIPKNQVQREKYKRVSDRISFWEGEKAAAKLIHKEPTSSHSQGQPSAKAYQPVKSMDSLSTDQNEYNQVTAKQVVLDEDGQVAHLSSCHSSNKPEETRAQISGPFKNYPLSDQSGKVSPFQNKINEPVKRLPVADSLHSGRDITFLALQHPSNVGSEIHSSLEKDRSLIGESNPNNFKVVSLKERMNEPSTEQVYNHSQFENLRKFWDLGAKPNGQDHVEKNTITTSQKNSVPFSSQKHKEFHDIESSGENTHEIETLLSQKKVPATEEIEKLNSKCILQVSPDETTFPLRPPRKSTHQLPGNESSKENVEKNTEWFGTPVFKEEKDYSDQEIQESIVKTRVLSKDYKDIFNDSLQKLLSEASSPVIQPSSGGNVHGKQVLEPGVSENRTWPEKTDFADTDEEAKRRKEIINERVDKIEAPPKVKLNTWAASLDKLLREGTESLPSPSQNNLEPVTTRISSEPEESGVFEKGTELSCNLSDCQRRRIVPFPEGEETLGKTDLTQKAESSECQLNTENLFQMAAEGSHSLDQTSHLHRKGSFGDVANSSQDTPSSGDGHLAPQEKALPSQREISETVEKIILPPKPVLDDVNVVLQKLLREAWLSYPVEREVVPGEVKAEFPEGVQAAGSPKTSSATTDIIVSDRKDFYSFNIVPDKTHEVGSYLAAEIAPSEQKRSEEEPSPVLKTLERSAARKMPSKSLEDISSDSSNQAKVDNLPEELIRSAEDDQKADQERDTNECIPGISTVPSQPDNQFSHPDKLKRMSKSVPAFLQDESDDRETDTTSESSYQLSRHKKSPSSLTNLSSSSGMTSLSSVSGSVMSVYSGDFGNLEVKGNIQFAVDYVDSLKELHIFVAQCKDLAAADAKKQRSDPYVKTYLLPDKGKMGKKKTLVVKKTLNPVYNEILRYKIEKEILKTQKLNLSVWHRDTFKRNSFLGEVELDLETWDWDNKQNKQLKWYPLKRKTAPVALEAENRGEMKLALQYVPEPIPDKKLPTTGEVHIWVKECLDLPLLRGSHLNSFVKCTILPDTSRKSRQKTRAVGKTNNPVFNHTMVYDGFRPEDLMEACVELTVWDHHKLTNQFLGGLRIGFGTGKSYGTEVDWMDSTSEEVALWEKMVKSPNTWIEATLPLRMLLIAKISK</sequence>
<evidence type="ECO:0000256" key="2">
    <source>
        <dbReference type="ARBA" id="ARBA00022475"/>
    </source>
</evidence>
<feature type="compositionally biased region" description="Polar residues" evidence="7">
    <location>
        <begin position="366"/>
        <end position="389"/>
    </location>
</feature>
<feature type="region of interest" description="Disordered" evidence="7">
    <location>
        <begin position="1270"/>
        <end position="1315"/>
    </location>
</feature>
<feature type="compositionally biased region" description="Polar residues" evidence="7">
    <location>
        <begin position="1289"/>
        <end position="1298"/>
    </location>
</feature>
<dbReference type="FunFam" id="2.60.40.150:FF:000040">
    <property type="entry name" value="synaptotagmin-like protein 2 isoform X2"/>
    <property type="match status" value="1"/>
</dbReference>
<dbReference type="GO" id="GO:0070382">
    <property type="term" value="C:exocytic vesicle"/>
    <property type="evidence" value="ECO:0007669"/>
    <property type="project" value="TreeGrafter"/>
</dbReference>
<dbReference type="InterPro" id="IPR000008">
    <property type="entry name" value="C2_dom"/>
</dbReference>
<dbReference type="GO" id="GO:0042043">
    <property type="term" value="F:neurexin family protein binding"/>
    <property type="evidence" value="ECO:0007669"/>
    <property type="project" value="TreeGrafter"/>
</dbReference>
<evidence type="ECO:0000313" key="10">
    <source>
        <dbReference type="EMBL" id="KAF6334424.1"/>
    </source>
</evidence>
<dbReference type="EMBL" id="JACAGC010000011">
    <property type="protein sequence ID" value="KAF6334424.1"/>
    <property type="molecule type" value="Genomic_DNA"/>
</dbReference>
<protein>
    <recommendedName>
        <fullName evidence="6">Synaptotagmin-like protein 2</fullName>
    </recommendedName>
</protein>
<dbReference type="InterPro" id="IPR043567">
    <property type="entry name" value="SYTL1-5_C2B"/>
</dbReference>
<feature type="region of interest" description="Disordered" evidence="7">
    <location>
        <begin position="829"/>
        <end position="867"/>
    </location>
</feature>
<dbReference type="InterPro" id="IPR035892">
    <property type="entry name" value="C2_domain_sf"/>
</dbReference>
<feature type="region of interest" description="Disordered" evidence="7">
    <location>
        <begin position="500"/>
        <end position="528"/>
    </location>
</feature>
<dbReference type="PANTHER" id="PTHR45716:SF5">
    <property type="entry name" value="SYNAPTOTAGMIN-LIKE PROTEIN 2"/>
    <property type="match status" value="1"/>
</dbReference>
<evidence type="ECO:0000256" key="1">
    <source>
        <dbReference type="ARBA" id="ARBA00004236"/>
    </source>
</evidence>
<feature type="domain" description="RabBD" evidence="9">
    <location>
        <begin position="1"/>
        <end position="57"/>
    </location>
</feature>
<comment type="caution">
    <text evidence="10">The sequence shown here is derived from an EMBL/GenBank/DDBJ whole genome shotgun (WGS) entry which is preliminary data.</text>
</comment>
<dbReference type="PROSITE" id="PS50916">
    <property type="entry name" value="RABBD"/>
    <property type="match status" value="1"/>
</dbReference>
<accession>A0A7J7WAG4</accession>
<feature type="compositionally biased region" description="Basic and acidic residues" evidence="7">
    <location>
        <begin position="415"/>
        <end position="444"/>
    </location>
</feature>
<dbReference type="InterPro" id="IPR010911">
    <property type="entry name" value="Rab_BD"/>
</dbReference>
<feature type="compositionally biased region" description="Basic and acidic residues" evidence="7">
    <location>
        <begin position="323"/>
        <end position="342"/>
    </location>
</feature>
<dbReference type="Pfam" id="PF00168">
    <property type="entry name" value="C2"/>
    <property type="match status" value="2"/>
</dbReference>
<feature type="compositionally biased region" description="Polar residues" evidence="7">
    <location>
        <begin position="854"/>
        <end position="867"/>
    </location>
</feature>
<dbReference type="CDD" id="cd08393">
    <property type="entry name" value="C2A_SLP-1_2"/>
    <property type="match status" value="1"/>
</dbReference>
<feature type="region of interest" description="Disordered" evidence="7">
    <location>
        <begin position="775"/>
        <end position="806"/>
    </location>
</feature>
<feature type="compositionally biased region" description="Basic and acidic residues" evidence="7">
    <location>
        <begin position="515"/>
        <end position="525"/>
    </location>
</feature>
<feature type="region of interest" description="Disordered" evidence="7">
    <location>
        <begin position="91"/>
        <end position="485"/>
    </location>
</feature>
<proteinExistence type="predicted"/>